<name>A0A0B7BGA6_9EUPU</name>
<dbReference type="GO" id="GO:0030127">
    <property type="term" value="C:COPII vesicle coat"/>
    <property type="evidence" value="ECO:0007669"/>
    <property type="project" value="InterPro"/>
</dbReference>
<dbReference type="InterPro" id="IPR012990">
    <property type="entry name" value="Beta-sandwich_Sec23_24"/>
</dbReference>
<evidence type="ECO:0000313" key="2">
    <source>
        <dbReference type="EMBL" id="CEK91205.1"/>
    </source>
</evidence>
<accession>A0A0B7BGA6</accession>
<dbReference type="GO" id="GO:0070971">
    <property type="term" value="C:endoplasmic reticulum exit site"/>
    <property type="evidence" value="ECO:0007669"/>
    <property type="project" value="TreeGrafter"/>
</dbReference>
<feature type="domain" description="Sec23/Sec24 beta-sandwich" evidence="1">
    <location>
        <begin position="1"/>
        <end position="52"/>
    </location>
</feature>
<dbReference type="PANTHER" id="PTHR13803">
    <property type="entry name" value="SEC24-RELATED PROTEIN"/>
    <property type="match status" value="1"/>
</dbReference>
<organism evidence="2">
    <name type="scientific">Arion vulgaris</name>
    <dbReference type="NCBI Taxonomy" id="1028688"/>
    <lineage>
        <taxon>Eukaryota</taxon>
        <taxon>Metazoa</taxon>
        <taxon>Spiralia</taxon>
        <taxon>Lophotrochozoa</taxon>
        <taxon>Mollusca</taxon>
        <taxon>Gastropoda</taxon>
        <taxon>Heterobranchia</taxon>
        <taxon>Euthyneura</taxon>
        <taxon>Panpulmonata</taxon>
        <taxon>Eupulmonata</taxon>
        <taxon>Stylommatophora</taxon>
        <taxon>Helicina</taxon>
        <taxon>Arionoidea</taxon>
        <taxon>Arionidae</taxon>
        <taxon>Arion</taxon>
    </lineage>
</organism>
<gene>
    <name evidence="2" type="primary">ORF181486</name>
</gene>
<evidence type="ECO:0000259" key="1">
    <source>
        <dbReference type="Pfam" id="PF08033"/>
    </source>
</evidence>
<dbReference type="GO" id="GO:0090110">
    <property type="term" value="P:COPII-coated vesicle cargo loading"/>
    <property type="evidence" value="ECO:0007669"/>
    <property type="project" value="TreeGrafter"/>
</dbReference>
<dbReference type="SUPFAM" id="SSF81811">
    <property type="entry name" value="Helical domain of Sec23/24"/>
    <property type="match status" value="1"/>
</dbReference>
<dbReference type="Gene3D" id="2.60.40.1670">
    <property type="entry name" value="beta-sandwich domain of Sec23/24"/>
    <property type="match status" value="1"/>
</dbReference>
<dbReference type="Pfam" id="PF08033">
    <property type="entry name" value="Sec23_BS"/>
    <property type="match status" value="1"/>
</dbReference>
<dbReference type="AlphaFoldDB" id="A0A0B7BGA6"/>
<dbReference type="GO" id="GO:0008270">
    <property type="term" value="F:zinc ion binding"/>
    <property type="evidence" value="ECO:0007669"/>
    <property type="project" value="TreeGrafter"/>
</dbReference>
<dbReference type="InterPro" id="IPR050550">
    <property type="entry name" value="SEC23_SEC24_subfamily"/>
</dbReference>
<dbReference type="GO" id="GO:0006886">
    <property type="term" value="P:intracellular protein transport"/>
    <property type="evidence" value="ECO:0007669"/>
    <property type="project" value="InterPro"/>
</dbReference>
<dbReference type="PANTHER" id="PTHR13803:SF4">
    <property type="entry name" value="SECRETORY 24CD, ISOFORM C"/>
    <property type="match status" value="1"/>
</dbReference>
<proteinExistence type="predicted"/>
<dbReference type="EMBL" id="HACG01044340">
    <property type="protein sequence ID" value="CEK91205.1"/>
    <property type="molecule type" value="Transcribed_RNA"/>
</dbReference>
<sequence>MASIDSDSTVCVNVKHDDKLSETEGAYVQVAVLYTSVTGQRRLRCHNLSLNCCSQMPDLFRSCELDVLVNFFAKQAIRSCLSTNPKHVREHIINEVAQILASIARTVLTRLRPVSLSCPSV</sequence>
<dbReference type="GO" id="GO:0000149">
    <property type="term" value="F:SNARE binding"/>
    <property type="evidence" value="ECO:0007669"/>
    <property type="project" value="TreeGrafter"/>
</dbReference>
<protein>
    <recommendedName>
        <fullName evidence="1">Sec23/Sec24 beta-sandwich domain-containing protein</fullName>
    </recommendedName>
</protein>
<dbReference type="Gene3D" id="1.20.120.730">
    <property type="entry name" value="Sec23/Sec24 helical domain"/>
    <property type="match status" value="1"/>
</dbReference>
<dbReference type="InterPro" id="IPR036175">
    <property type="entry name" value="Sec23/24_helical_dom_sf"/>
</dbReference>
<reference evidence="2" key="1">
    <citation type="submission" date="2014-12" db="EMBL/GenBank/DDBJ databases">
        <title>Insight into the proteome of Arion vulgaris.</title>
        <authorList>
            <person name="Aradska J."/>
            <person name="Bulat T."/>
            <person name="Smidak R."/>
            <person name="Sarate P."/>
            <person name="Gangsoo J."/>
            <person name="Sialana F."/>
            <person name="Bilban M."/>
            <person name="Lubec G."/>
        </authorList>
    </citation>
    <scope>NUCLEOTIDE SEQUENCE</scope>
    <source>
        <tissue evidence="2">Skin</tissue>
    </source>
</reference>
<dbReference type="SUPFAM" id="SSF81995">
    <property type="entry name" value="beta-sandwich domain of Sec23/24"/>
    <property type="match status" value="1"/>
</dbReference>